<dbReference type="Pfam" id="PF13899">
    <property type="entry name" value="Thioredoxin_7"/>
    <property type="match status" value="1"/>
</dbReference>
<evidence type="ECO:0000313" key="3">
    <source>
        <dbReference type="EMBL" id="CDN31237.1"/>
    </source>
</evidence>
<proteinExistence type="predicted"/>
<feature type="chain" id="PRO_5001585716" description="Thioredoxin domain-containing protein" evidence="1">
    <location>
        <begin position="20"/>
        <end position="346"/>
    </location>
</feature>
<dbReference type="Gene3D" id="3.40.30.10">
    <property type="entry name" value="Glutaredoxin"/>
    <property type="match status" value="1"/>
</dbReference>
<dbReference type="STRING" id="1433126.BN938_1142"/>
<dbReference type="PROSITE" id="PS51352">
    <property type="entry name" value="THIOREDOXIN_2"/>
    <property type="match status" value="1"/>
</dbReference>
<dbReference type="AlphaFoldDB" id="A0A060R7M1"/>
<evidence type="ECO:0000256" key="1">
    <source>
        <dbReference type="SAM" id="SignalP"/>
    </source>
</evidence>
<evidence type="ECO:0000313" key="4">
    <source>
        <dbReference type="Proteomes" id="UP000027616"/>
    </source>
</evidence>
<dbReference type="SUPFAM" id="SSF52833">
    <property type="entry name" value="Thioredoxin-like"/>
    <property type="match status" value="1"/>
</dbReference>
<dbReference type="InterPro" id="IPR013766">
    <property type="entry name" value="Thioredoxin_domain"/>
</dbReference>
<accession>A0A060R7M1</accession>
<dbReference type="EMBL" id="HG934468">
    <property type="protein sequence ID" value="CDN31237.1"/>
    <property type="molecule type" value="Genomic_DNA"/>
</dbReference>
<name>A0A060R7M1_9BACT</name>
<organism evidence="3 4">
    <name type="scientific">Mucinivorans hirudinis</name>
    <dbReference type="NCBI Taxonomy" id="1433126"/>
    <lineage>
        <taxon>Bacteria</taxon>
        <taxon>Pseudomonadati</taxon>
        <taxon>Bacteroidota</taxon>
        <taxon>Bacteroidia</taxon>
        <taxon>Bacteroidales</taxon>
        <taxon>Rikenellaceae</taxon>
        <taxon>Mucinivorans</taxon>
    </lineage>
</organism>
<feature type="signal peptide" evidence="1">
    <location>
        <begin position="1"/>
        <end position="19"/>
    </location>
</feature>
<keyword evidence="1" id="KW-0732">Signal</keyword>
<sequence>MKFYLTIFLLLFTFTTTFASPAPDSTIYFKGTVYEALNAAQSSGKMLIVEFYAPWSYKSGWAHKNVVGNGRVRDFLKKSYILAMVDTQSESGANLALQYQVRDYPAFVIFNQNGNVVDKIETSLDADGFIQRLGQVILENDGSSALEIKRIYNQAEAGNYAEADRLAMKYFNRVGMQKAISPLFWELFSNIGVCFWGSSTFSYVIDNREKFNEVFGVNEVNRLIAKILNIEAMKYAIGTGVYTDREVETMKKLAAGVDGNVEIFVDLRGYINDNKVDEYLIVLGEVLKKVESEQTSSLIMTLDFVAERGTKEQKRTAHTLLNRYGRSSKSLSQLKLIDILSKRLSE</sequence>
<keyword evidence="4" id="KW-1185">Reference proteome</keyword>
<evidence type="ECO:0000259" key="2">
    <source>
        <dbReference type="PROSITE" id="PS51352"/>
    </source>
</evidence>
<dbReference type="OrthoDB" id="1007226at2"/>
<dbReference type="KEGG" id="rbc:BN938_1142"/>
<reference evidence="3 4" key="1">
    <citation type="journal article" date="2015" name="Genome Announc.">
        <title>Complete Genome Sequence of the Novel Leech Symbiont Mucinivorans hirudinis M3T.</title>
        <authorList>
            <person name="Nelson M.C."/>
            <person name="Bomar L."/>
            <person name="Graf J."/>
        </authorList>
    </citation>
    <scope>NUCLEOTIDE SEQUENCE [LARGE SCALE GENOMIC DNA]</scope>
    <source>
        <strain evidence="4">M3</strain>
    </source>
</reference>
<dbReference type="InterPro" id="IPR036249">
    <property type="entry name" value="Thioredoxin-like_sf"/>
</dbReference>
<dbReference type="Proteomes" id="UP000027616">
    <property type="component" value="Chromosome I"/>
</dbReference>
<dbReference type="HOGENOM" id="CLU_801258_0_0_10"/>
<protein>
    <recommendedName>
        <fullName evidence="2">Thioredoxin domain-containing protein</fullName>
    </recommendedName>
</protein>
<feature type="domain" description="Thioredoxin" evidence="2">
    <location>
        <begin position="16"/>
        <end position="138"/>
    </location>
</feature>
<gene>
    <name evidence="3" type="ORF">BN938_1142</name>
</gene>
<dbReference type="eggNOG" id="COG1331">
    <property type="taxonomic scope" value="Bacteria"/>
</dbReference>